<evidence type="ECO:0000256" key="3">
    <source>
        <dbReference type="ARBA" id="ARBA00022729"/>
    </source>
</evidence>
<protein>
    <submittedName>
        <fullName evidence="6">Serine-type peptidase</fullName>
    </submittedName>
</protein>
<organism evidence="6 7">
    <name type="scientific">Saccharata proteae CBS 121410</name>
    <dbReference type="NCBI Taxonomy" id="1314787"/>
    <lineage>
        <taxon>Eukaryota</taxon>
        <taxon>Fungi</taxon>
        <taxon>Dikarya</taxon>
        <taxon>Ascomycota</taxon>
        <taxon>Pezizomycotina</taxon>
        <taxon>Dothideomycetes</taxon>
        <taxon>Dothideomycetes incertae sedis</taxon>
        <taxon>Botryosphaeriales</taxon>
        <taxon>Saccharataceae</taxon>
        <taxon>Saccharata</taxon>
    </lineage>
</organism>
<dbReference type="SUPFAM" id="SSF53474">
    <property type="entry name" value="alpha/beta-Hydrolases"/>
    <property type="match status" value="1"/>
</dbReference>
<gene>
    <name evidence="6" type="ORF">K490DRAFT_35248</name>
</gene>
<dbReference type="GO" id="GO:0070008">
    <property type="term" value="F:serine-type exopeptidase activity"/>
    <property type="evidence" value="ECO:0007669"/>
    <property type="project" value="InterPro"/>
</dbReference>
<dbReference type="InterPro" id="IPR029058">
    <property type="entry name" value="AB_hydrolase_fold"/>
</dbReference>
<evidence type="ECO:0000256" key="4">
    <source>
        <dbReference type="ARBA" id="ARBA00022801"/>
    </source>
</evidence>
<dbReference type="Pfam" id="PF05577">
    <property type="entry name" value="Peptidase_S28"/>
    <property type="match status" value="1"/>
</dbReference>
<dbReference type="EMBL" id="ML978713">
    <property type="protein sequence ID" value="KAF2089831.1"/>
    <property type="molecule type" value="Genomic_DNA"/>
</dbReference>
<keyword evidence="5" id="KW-0325">Glycoprotein</keyword>
<dbReference type="FunFam" id="3.40.50.1820:FF:000165">
    <property type="entry name" value="Serine peptidase, putative"/>
    <property type="match status" value="1"/>
</dbReference>
<dbReference type="OrthoDB" id="1735038at2759"/>
<name>A0A9P4LWQ9_9PEZI</name>
<dbReference type="GO" id="GO:0008239">
    <property type="term" value="F:dipeptidyl-peptidase activity"/>
    <property type="evidence" value="ECO:0007669"/>
    <property type="project" value="TreeGrafter"/>
</dbReference>
<evidence type="ECO:0000313" key="7">
    <source>
        <dbReference type="Proteomes" id="UP000799776"/>
    </source>
</evidence>
<keyword evidence="7" id="KW-1185">Reference proteome</keyword>
<proteinExistence type="inferred from homology"/>
<sequence length="494" mass="54818">MEFSRSKTSGHTTFEQLIDHENPDLGTFSQRFWWSDEYWAGPGSPVVFFTPGEIAADGYTGYLTNRTVTGLFAEAIGGAVVMLEHRYWGESSPYDELTTKNLQYLTLANSIADTTYFAKNVVLPFDTNGSSSATNAPWVFSGGSYSGALSAWTASVDPGTFWAYHASSAVVQTVYDFWQYFEPVQAGMPQNCSSDVSLVVDYMDSILVNGTAAQKKALKTKFGLDGLADADFGAALENGPWLWQSNQFYSGYSDFYIFCDYIEGIYTNTTTNSTPSATGVGLTAALENYAQWTKEYLIPDYCASYGYWTDPTTLACFDTYNASSPLFTDVTVSNVVDRQWNWFLCNEPFAYWQDGAPATTPSLVSRLVDAAYWQRQCDLFFPPEGDYTYGSASGKTVEDVNTWTGGWDMNTTRLIWTNGEFDPWRDSTVSSDYRPQGPLASTVEAPVQVIPAGIHCSDLLAENGEVNEGVQAVIDNEVAQIKAWVEEWPAYKRR</sequence>
<comment type="caution">
    <text evidence="6">The sequence shown here is derived from an EMBL/GenBank/DDBJ whole genome shotgun (WGS) entry which is preliminary data.</text>
</comment>
<dbReference type="PANTHER" id="PTHR11010">
    <property type="entry name" value="PROTEASE S28 PRO-X CARBOXYPEPTIDASE-RELATED"/>
    <property type="match status" value="1"/>
</dbReference>
<accession>A0A9P4LWQ9</accession>
<evidence type="ECO:0000256" key="5">
    <source>
        <dbReference type="ARBA" id="ARBA00023180"/>
    </source>
</evidence>
<keyword evidence="2" id="KW-0645">Protease</keyword>
<keyword evidence="4" id="KW-0378">Hydrolase</keyword>
<evidence type="ECO:0000256" key="2">
    <source>
        <dbReference type="ARBA" id="ARBA00022670"/>
    </source>
</evidence>
<dbReference type="Gene3D" id="3.40.50.1820">
    <property type="entry name" value="alpha/beta hydrolase"/>
    <property type="match status" value="2"/>
</dbReference>
<dbReference type="InterPro" id="IPR008758">
    <property type="entry name" value="Peptidase_S28"/>
</dbReference>
<dbReference type="Proteomes" id="UP000799776">
    <property type="component" value="Unassembled WGS sequence"/>
</dbReference>
<evidence type="ECO:0000313" key="6">
    <source>
        <dbReference type="EMBL" id="KAF2089831.1"/>
    </source>
</evidence>
<dbReference type="GO" id="GO:0006508">
    <property type="term" value="P:proteolysis"/>
    <property type="evidence" value="ECO:0007669"/>
    <property type="project" value="UniProtKB-KW"/>
</dbReference>
<keyword evidence="3" id="KW-0732">Signal</keyword>
<dbReference type="PANTHER" id="PTHR11010:SF23">
    <property type="entry name" value="SERINE PEPTIDASE"/>
    <property type="match status" value="1"/>
</dbReference>
<reference evidence="6" key="1">
    <citation type="journal article" date="2020" name="Stud. Mycol.">
        <title>101 Dothideomycetes genomes: a test case for predicting lifestyles and emergence of pathogens.</title>
        <authorList>
            <person name="Haridas S."/>
            <person name="Albert R."/>
            <person name="Binder M."/>
            <person name="Bloem J."/>
            <person name="Labutti K."/>
            <person name="Salamov A."/>
            <person name="Andreopoulos B."/>
            <person name="Baker S."/>
            <person name="Barry K."/>
            <person name="Bills G."/>
            <person name="Bluhm B."/>
            <person name="Cannon C."/>
            <person name="Castanera R."/>
            <person name="Culley D."/>
            <person name="Daum C."/>
            <person name="Ezra D."/>
            <person name="Gonzalez J."/>
            <person name="Henrissat B."/>
            <person name="Kuo A."/>
            <person name="Liang C."/>
            <person name="Lipzen A."/>
            <person name="Lutzoni F."/>
            <person name="Magnuson J."/>
            <person name="Mondo S."/>
            <person name="Nolan M."/>
            <person name="Ohm R."/>
            <person name="Pangilinan J."/>
            <person name="Park H.-J."/>
            <person name="Ramirez L."/>
            <person name="Alfaro M."/>
            <person name="Sun H."/>
            <person name="Tritt A."/>
            <person name="Yoshinaga Y."/>
            <person name="Zwiers L.-H."/>
            <person name="Turgeon B."/>
            <person name="Goodwin S."/>
            <person name="Spatafora J."/>
            <person name="Crous P."/>
            <person name="Grigoriev I."/>
        </authorList>
    </citation>
    <scope>NUCLEOTIDE SEQUENCE</scope>
    <source>
        <strain evidence="6">CBS 121410</strain>
    </source>
</reference>
<dbReference type="AlphaFoldDB" id="A0A9P4LWQ9"/>
<comment type="similarity">
    <text evidence="1">Belongs to the peptidase S28 family.</text>
</comment>
<evidence type="ECO:0000256" key="1">
    <source>
        <dbReference type="ARBA" id="ARBA00011079"/>
    </source>
</evidence>